<keyword evidence="3" id="KW-0472">Membrane</keyword>
<dbReference type="PANTHER" id="PTHR21666">
    <property type="entry name" value="PEPTIDASE-RELATED"/>
    <property type="match status" value="1"/>
</dbReference>
<evidence type="ECO:0000313" key="5">
    <source>
        <dbReference type="EMBL" id="MCZ0704342.1"/>
    </source>
</evidence>
<dbReference type="RefSeq" id="WP_268781112.1">
    <property type="nucleotide sequence ID" value="NZ_JAPRAT010000034.1"/>
</dbReference>
<dbReference type="Pfam" id="PF01551">
    <property type="entry name" value="Peptidase_M23"/>
    <property type="match status" value="1"/>
</dbReference>
<keyword evidence="3" id="KW-1133">Transmembrane helix</keyword>
<keyword evidence="2" id="KW-0175">Coiled coil</keyword>
<proteinExistence type="predicted"/>
<dbReference type="InterPro" id="IPR011055">
    <property type="entry name" value="Dup_hybrid_motif"/>
</dbReference>
<keyword evidence="6" id="KW-1185">Reference proteome</keyword>
<dbReference type="GO" id="GO:0004222">
    <property type="term" value="F:metalloendopeptidase activity"/>
    <property type="evidence" value="ECO:0007669"/>
    <property type="project" value="TreeGrafter"/>
</dbReference>
<feature type="transmembrane region" description="Helical" evidence="3">
    <location>
        <begin position="32"/>
        <end position="53"/>
    </location>
</feature>
<feature type="domain" description="M23ase beta-sheet core" evidence="4">
    <location>
        <begin position="203"/>
        <end position="297"/>
    </location>
</feature>
<comment type="caution">
    <text evidence="5">The sequence shown here is derived from an EMBL/GenBank/DDBJ whole genome shotgun (WGS) entry which is preliminary data.</text>
</comment>
<accession>A0A9J6RFY9</accession>
<dbReference type="PANTHER" id="PTHR21666:SF289">
    <property type="entry name" value="L-ALA--D-GLU ENDOPEPTIDASE"/>
    <property type="match status" value="1"/>
</dbReference>
<dbReference type="EMBL" id="JAPRAT010000034">
    <property type="protein sequence ID" value="MCZ0704342.1"/>
    <property type="molecule type" value="Genomic_DNA"/>
</dbReference>
<feature type="coiled-coil region" evidence="2">
    <location>
        <begin position="76"/>
        <end position="120"/>
    </location>
</feature>
<protein>
    <submittedName>
        <fullName evidence="5">Peptidoglycan DD-metalloendopeptidase family protein</fullName>
    </submittedName>
</protein>
<evidence type="ECO:0000256" key="1">
    <source>
        <dbReference type="ARBA" id="ARBA00022729"/>
    </source>
</evidence>
<sequence length="306" mass="34306">MQLKKPKFKILTFTILSNDANKMITRLRIPKLVILFGSLFALIPIALLGYFIMLNSQQETISQQQLVEKQQLLTKLEDKNSLTENLRIQIEELESERVQVQETLEELNQLESQIQEYIVELPEEALGGVEIPVDESEVIENADGSFSLTDSTVWLESYQKTLANINQVNENIRHIPTAWPTVPNTITSDFGLRSDPFSSNSSFHSGIDVRGATGTPVYAAGDGIVIRANYYGNYGETIIIRHNDTYQTLYAHLSRIDVANGDQVTKGEEIGAIGSTGRSTGPHLHYEVIKNGEPVDPKIYLNLFDH</sequence>
<evidence type="ECO:0000256" key="3">
    <source>
        <dbReference type="SAM" id="Phobius"/>
    </source>
</evidence>
<dbReference type="CDD" id="cd12797">
    <property type="entry name" value="M23_peptidase"/>
    <property type="match status" value="1"/>
</dbReference>
<dbReference type="SUPFAM" id="SSF51261">
    <property type="entry name" value="Duplicated hybrid motif"/>
    <property type="match status" value="1"/>
</dbReference>
<dbReference type="InterPro" id="IPR016047">
    <property type="entry name" value="M23ase_b-sheet_dom"/>
</dbReference>
<keyword evidence="3" id="KW-0812">Transmembrane</keyword>
<gene>
    <name evidence="5" type="ORF">OWO01_14125</name>
</gene>
<dbReference type="Gene3D" id="2.70.70.10">
    <property type="entry name" value="Glucose Permease (Domain IIA)"/>
    <property type="match status" value="1"/>
</dbReference>
<evidence type="ECO:0000313" key="6">
    <source>
        <dbReference type="Proteomes" id="UP001084197"/>
    </source>
</evidence>
<evidence type="ECO:0000259" key="4">
    <source>
        <dbReference type="Pfam" id="PF01551"/>
    </source>
</evidence>
<dbReference type="Proteomes" id="UP001084197">
    <property type="component" value="Unassembled WGS sequence"/>
</dbReference>
<keyword evidence="1" id="KW-0732">Signal</keyword>
<evidence type="ECO:0000256" key="2">
    <source>
        <dbReference type="SAM" id="Coils"/>
    </source>
</evidence>
<name>A0A9J6RFY9_9BACI</name>
<reference evidence="5" key="1">
    <citation type="submission" date="2022-11" db="EMBL/GenBank/DDBJ databases">
        <title>WGS of Natronobacillus azotifigens 24KS-1, an anaerobic diazotrophic haloalkaliphile from soda-rich habitats.</title>
        <authorList>
            <person name="Sorokin D.Y."/>
            <person name="Merkel A.Y."/>
        </authorList>
    </citation>
    <scope>NUCLEOTIDE SEQUENCE</scope>
    <source>
        <strain evidence="5">24KS-1</strain>
    </source>
</reference>
<dbReference type="FunFam" id="2.70.70.10:FF:000006">
    <property type="entry name" value="M23 family peptidase"/>
    <property type="match status" value="1"/>
</dbReference>
<dbReference type="AlphaFoldDB" id="A0A9J6RFY9"/>
<dbReference type="InterPro" id="IPR050570">
    <property type="entry name" value="Cell_wall_metabolism_enzyme"/>
</dbReference>
<organism evidence="5 6">
    <name type="scientific">Natronobacillus azotifigens</name>
    <dbReference type="NCBI Taxonomy" id="472978"/>
    <lineage>
        <taxon>Bacteria</taxon>
        <taxon>Bacillati</taxon>
        <taxon>Bacillota</taxon>
        <taxon>Bacilli</taxon>
        <taxon>Bacillales</taxon>
        <taxon>Bacillaceae</taxon>
        <taxon>Natronobacillus</taxon>
    </lineage>
</organism>